<name>A0A1W0WZF8_HYPEX</name>
<dbReference type="PANTHER" id="PTHR45639">
    <property type="entry name" value="HSC70CB, ISOFORM G-RELATED"/>
    <property type="match status" value="1"/>
</dbReference>
<keyword evidence="3" id="KW-0067">ATP-binding</keyword>
<dbReference type="SUPFAM" id="SSF53067">
    <property type="entry name" value="Actin-like ATPase domain"/>
    <property type="match status" value="1"/>
</dbReference>
<dbReference type="OrthoDB" id="29851at2759"/>
<comment type="caution">
    <text evidence="4">The sequence shown here is derived from an EMBL/GenBank/DDBJ whole genome shotgun (WGS) entry which is preliminary data.</text>
</comment>
<dbReference type="EMBL" id="MTYJ01000029">
    <property type="protein sequence ID" value="OQV20600.1"/>
    <property type="molecule type" value="Genomic_DNA"/>
</dbReference>
<keyword evidence="2" id="KW-0547">Nucleotide-binding</keyword>
<reference evidence="5" key="1">
    <citation type="submission" date="2017-01" db="EMBL/GenBank/DDBJ databases">
        <title>Comparative genomics of anhydrobiosis in the tardigrade Hypsibius dujardini.</title>
        <authorList>
            <person name="Yoshida Y."/>
            <person name="Koutsovoulos G."/>
            <person name="Laetsch D."/>
            <person name="Stevens L."/>
            <person name="Kumar S."/>
            <person name="Horikawa D."/>
            <person name="Ishino K."/>
            <person name="Komine S."/>
            <person name="Tomita M."/>
            <person name="Blaxter M."/>
            <person name="Arakawa K."/>
        </authorList>
    </citation>
    <scope>NUCLEOTIDE SEQUENCE [LARGE SCALE GENOMIC DNA]</scope>
    <source>
        <strain evidence="5">Z151</strain>
    </source>
</reference>
<sequence length="298" mass="32729">MAQREGVNLTLSIGIDFGNRNSSIAAHNFPARDEVTVFQNGFTSTLRFPTYVARAAGSAGQYLVGATALHEAKGAPASWHGASDLKRHLGRGVANSRLPPNDTNIEMSDRVAFDANGHATFRMRATSDQAEHDTVMRLVAEIFRHLVHEAERYLNDYPRISEVTITIPCHFGPDERDALREAAKAAGLRVAGLIEDPVAAILGFTKVPPLEAINVDTAIKGRRFAVVDMGDRCLTASILTCTADGDIAIEATHCDNRTLRESFSTNVCGTFCSRLFRTRRTVPWQHTAERLQRKSCCY</sequence>
<comment type="similarity">
    <text evidence="1">Belongs to the heat shock protein 70 family.</text>
</comment>
<keyword evidence="5" id="KW-1185">Reference proteome</keyword>
<dbReference type="GO" id="GO:0005524">
    <property type="term" value="F:ATP binding"/>
    <property type="evidence" value="ECO:0007669"/>
    <property type="project" value="UniProtKB-KW"/>
</dbReference>
<evidence type="ECO:0000256" key="1">
    <source>
        <dbReference type="ARBA" id="ARBA00007381"/>
    </source>
</evidence>
<evidence type="ECO:0000313" key="4">
    <source>
        <dbReference type="EMBL" id="OQV20600.1"/>
    </source>
</evidence>
<dbReference type="Proteomes" id="UP000192578">
    <property type="component" value="Unassembled WGS sequence"/>
</dbReference>
<dbReference type="AlphaFoldDB" id="A0A1W0WZF8"/>
<proteinExistence type="inferred from homology"/>
<organism evidence="4 5">
    <name type="scientific">Hypsibius exemplaris</name>
    <name type="common">Freshwater tardigrade</name>
    <dbReference type="NCBI Taxonomy" id="2072580"/>
    <lineage>
        <taxon>Eukaryota</taxon>
        <taxon>Metazoa</taxon>
        <taxon>Ecdysozoa</taxon>
        <taxon>Tardigrada</taxon>
        <taxon>Eutardigrada</taxon>
        <taxon>Parachela</taxon>
        <taxon>Hypsibioidea</taxon>
        <taxon>Hypsibiidae</taxon>
        <taxon>Hypsibius</taxon>
    </lineage>
</organism>
<dbReference type="PANTHER" id="PTHR45639:SF34">
    <property type="entry name" value="CHAPERONE PROTEIN DNAK"/>
    <property type="match status" value="1"/>
</dbReference>
<accession>A0A1W0WZF8</accession>
<dbReference type="Pfam" id="PF00012">
    <property type="entry name" value="HSP70"/>
    <property type="match status" value="1"/>
</dbReference>
<dbReference type="Gene3D" id="3.30.420.40">
    <property type="match status" value="2"/>
</dbReference>
<dbReference type="InterPro" id="IPR043129">
    <property type="entry name" value="ATPase_NBD"/>
</dbReference>
<evidence type="ECO:0000256" key="3">
    <source>
        <dbReference type="ARBA" id="ARBA00022840"/>
    </source>
</evidence>
<evidence type="ECO:0000313" key="5">
    <source>
        <dbReference type="Proteomes" id="UP000192578"/>
    </source>
</evidence>
<dbReference type="GO" id="GO:0034663">
    <property type="term" value="C:endoplasmic reticulum chaperone complex"/>
    <property type="evidence" value="ECO:0007669"/>
    <property type="project" value="TreeGrafter"/>
</dbReference>
<dbReference type="GO" id="GO:0140662">
    <property type="term" value="F:ATP-dependent protein folding chaperone"/>
    <property type="evidence" value="ECO:0007669"/>
    <property type="project" value="InterPro"/>
</dbReference>
<evidence type="ECO:0000256" key="2">
    <source>
        <dbReference type="ARBA" id="ARBA00022741"/>
    </source>
</evidence>
<gene>
    <name evidence="4" type="ORF">BV898_05420</name>
</gene>
<dbReference type="GO" id="GO:0030968">
    <property type="term" value="P:endoplasmic reticulum unfolded protein response"/>
    <property type="evidence" value="ECO:0007669"/>
    <property type="project" value="TreeGrafter"/>
</dbReference>
<dbReference type="Gene3D" id="3.90.640.10">
    <property type="entry name" value="Actin, Chain A, domain 4"/>
    <property type="match status" value="1"/>
</dbReference>
<dbReference type="InterPro" id="IPR013126">
    <property type="entry name" value="Hsp_70_fam"/>
</dbReference>
<protein>
    <submittedName>
        <fullName evidence="4">Uncharacterized protein</fullName>
    </submittedName>
</protein>